<gene>
    <name evidence="2" type="ORF">PEVE_00012116</name>
</gene>
<organism evidence="2 3">
    <name type="scientific">Porites evermanni</name>
    <dbReference type="NCBI Taxonomy" id="104178"/>
    <lineage>
        <taxon>Eukaryota</taxon>
        <taxon>Metazoa</taxon>
        <taxon>Cnidaria</taxon>
        <taxon>Anthozoa</taxon>
        <taxon>Hexacorallia</taxon>
        <taxon>Scleractinia</taxon>
        <taxon>Fungiina</taxon>
        <taxon>Poritidae</taxon>
        <taxon>Porites</taxon>
    </lineage>
</organism>
<accession>A0ABN8LWE1</accession>
<evidence type="ECO:0000313" key="2">
    <source>
        <dbReference type="EMBL" id="CAH3021617.1"/>
    </source>
</evidence>
<evidence type="ECO:0000313" key="3">
    <source>
        <dbReference type="Proteomes" id="UP001159427"/>
    </source>
</evidence>
<feature type="compositionally biased region" description="Basic and acidic residues" evidence="1">
    <location>
        <begin position="328"/>
        <end position="339"/>
    </location>
</feature>
<name>A0ABN8LWE1_9CNID</name>
<proteinExistence type="predicted"/>
<feature type="compositionally biased region" description="Basic and acidic residues" evidence="1">
    <location>
        <begin position="69"/>
        <end position="80"/>
    </location>
</feature>
<dbReference type="Proteomes" id="UP001159427">
    <property type="component" value="Unassembled WGS sequence"/>
</dbReference>
<feature type="compositionally biased region" description="Low complexity" evidence="1">
    <location>
        <begin position="105"/>
        <end position="118"/>
    </location>
</feature>
<reference evidence="2 3" key="1">
    <citation type="submission" date="2022-05" db="EMBL/GenBank/DDBJ databases">
        <authorList>
            <consortium name="Genoscope - CEA"/>
            <person name="William W."/>
        </authorList>
    </citation>
    <scope>NUCLEOTIDE SEQUENCE [LARGE SCALE GENOMIC DNA]</scope>
</reference>
<keyword evidence="3" id="KW-1185">Reference proteome</keyword>
<feature type="region of interest" description="Disordered" evidence="1">
    <location>
        <begin position="295"/>
        <end position="339"/>
    </location>
</feature>
<feature type="region of interest" description="Disordered" evidence="1">
    <location>
        <begin position="1"/>
        <end position="130"/>
    </location>
</feature>
<protein>
    <submittedName>
        <fullName evidence="2">Uncharacterized protein</fullName>
    </submittedName>
</protein>
<sequence>MGISASIAHSSRKYRTREELPHSQRSRHSASGGRDGNEDDTASVSSFRPSSPLAHQDARAFTFNGTHTKPRELRRQDVNRHSYYSNRDFGSYPGNRGSYHGSMERGSWAGSGSRSAYGTPRGVGSRALVSQSSSSFYAPGRTMRDVREYLMSNPDLLAGKKSRKVRQPTESELYGLTNSNYKQMKTKQNVYMGLINPPVIYGMGARPNDRDRQLRVDQKLYLNLVYPTIRAKEYHNQAIRSRPPLKHDGMVVVRRDDHLRQPNGYVRRPLPQMHVSRLHEAPLARTYPESIYGDRALSAPLPKGRGRPPTSSKGIPKRGSNDYIDLPHITEEPHTSRSVKSERQVPEFRHMNGHVNHEQPTQKTATQKTARGVNDDDEVVFSFNVDDLELRKKSSKEREQVVPLYFRKSLAYSPKYEYSEDLLSSPL</sequence>
<dbReference type="EMBL" id="CALNXI010000189">
    <property type="protein sequence ID" value="CAH3021617.1"/>
    <property type="molecule type" value="Genomic_DNA"/>
</dbReference>
<evidence type="ECO:0000256" key="1">
    <source>
        <dbReference type="SAM" id="MobiDB-lite"/>
    </source>
</evidence>
<comment type="caution">
    <text evidence="2">The sequence shown here is derived from an EMBL/GenBank/DDBJ whole genome shotgun (WGS) entry which is preliminary data.</text>
</comment>